<feature type="region of interest" description="Disordered" evidence="2">
    <location>
        <begin position="1"/>
        <end position="27"/>
    </location>
</feature>
<evidence type="ECO:0000256" key="2">
    <source>
        <dbReference type="SAM" id="MobiDB-lite"/>
    </source>
</evidence>
<dbReference type="OrthoDB" id="408631at2759"/>
<evidence type="ECO:0000259" key="3">
    <source>
        <dbReference type="Pfam" id="PF07859"/>
    </source>
</evidence>
<dbReference type="ESTHER" id="cers8-m2pip7">
    <property type="family name" value="Hormone-sensitive_lipase_like"/>
</dbReference>
<evidence type="ECO:0000256" key="1">
    <source>
        <dbReference type="ARBA" id="ARBA00022801"/>
    </source>
</evidence>
<keyword evidence="1" id="KW-0378">Hydrolase</keyword>
<dbReference type="GO" id="GO:0016787">
    <property type="term" value="F:hydrolase activity"/>
    <property type="evidence" value="ECO:0007669"/>
    <property type="project" value="UniProtKB-KW"/>
</dbReference>
<dbReference type="SUPFAM" id="SSF53474">
    <property type="entry name" value="alpha/beta-Hydrolases"/>
    <property type="match status" value="1"/>
</dbReference>
<dbReference type="InterPro" id="IPR050300">
    <property type="entry name" value="GDXG_lipolytic_enzyme"/>
</dbReference>
<organism evidence="4 5">
    <name type="scientific">Ceriporiopsis subvermispora (strain B)</name>
    <name type="common">White-rot fungus</name>
    <name type="synonym">Gelatoporia subvermispora</name>
    <dbReference type="NCBI Taxonomy" id="914234"/>
    <lineage>
        <taxon>Eukaryota</taxon>
        <taxon>Fungi</taxon>
        <taxon>Dikarya</taxon>
        <taxon>Basidiomycota</taxon>
        <taxon>Agaricomycotina</taxon>
        <taxon>Agaricomycetes</taxon>
        <taxon>Polyporales</taxon>
        <taxon>Gelatoporiaceae</taxon>
        <taxon>Gelatoporia</taxon>
    </lineage>
</organism>
<name>M2PIP7_CERS8</name>
<keyword evidence="5" id="KW-1185">Reference proteome</keyword>
<dbReference type="Gene3D" id="3.40.50.1820">
    <property type="entry name" value="alpha/beta hydrolase"/>
    <property type="match status" value="1"/>
</dbReference>
<dbReference type="HOGENOM" id="CLU_012494_6_3_1"/>
<dbReference type="Pfam" id="PF07859">
    <property type="entry name" value="Abhydrolase_3"/>
    <property type="match status" value="1"/>
</dbReference>
<dbReference type="InterPro" id="IPR029058">
    <property type="entry name" value="AB_hydrolase_fold"/>
</dbReference>
<dbReference type="PANTHER" id="PTHR48081:SF8">
    <property type="entry name" value="ALPHA_BETA HYDROLASE FOLD-3 DOMAIN-CONTAINING PROTEIN-RELATED"/>
    <property type="match status" value="1"/>
</dbReference>
<dbReference type="PANTHER" id="PTHR48081">
    <property type="entry name" value="AB HYDROLASE SUPERFAMILY PROTEIN C4A8.06C"/>
    <property type="match status" value="1"/>
</dbReference>
<dbReference type="EMBL" id="KB445799">
    <property type="protein sequence ID" value="EMD36024.1"/>
    <property type="molecule type" value="Genomic_DNA"/>
</dbReference>
<reference evidence="4 5" key="1">
    <citation type="journal article" date="2012" name="Proc. Natl. Acad. Sci. U.S.A.">
        <title>Comparative genomics of Ceriporiopsis subvermispora and Phanerochaete chrysosporium provide insight into selective ligninolysis.</title>
        <authorList>
            <person name="Fernandez-Fueyo E."/>
            <person name="Ruiz-Duenas F.J."/>
            <person name="Ferreira P."/>
            <person name="Floudas D."/>
            <person name="Hibbett D.S."/>
            <person name="Canessa P."/>
            <person name="Larrondo L.F."/>
            <person name="James T.Y."/>
            <person name="Seelenfreund D."/>
            <person name="Lobos S."/>
            <person name="Polanco R."/>
            <person name="Tello M."/>
            <person name="Honda Y."/>
            <person name="Watanabe T."/>
            <person name="Watanabe T."/>
            <person name="Ryu J.S."/>
            <person name="Kubicek C.P."/>
            <person name="Schmoll M."/>
            <person name="Gaskell J."/>
            <person name="Hammel K.E."/>
            <person name="St John F.J."/>
            <person name="Vanden Wymelenberg A."/>
            <person name="Sabat G."/>
            <person name="Splinter BonDurant S."/>
            <person name="Syed K."/>
            <person name="Yadav J.S."/>
            <person name="Doddapaneni H."/>
            <person name="Subramanian V."/>
            <person name="Lavin J.L."/>
            <person name="Oguiza J.A."/>
            <person name="Perez G."/>
            <person name="Pisabarro A.G."/>
            <person name="Ramirez L."/>
            <person name="Santoyo F."/>
            <person name="Master E."/>
            <person name="Coutinho P.M."/>
            <person name="Henrissat B."/>
            <person name="Lombard V."/>
            <person name="Magnuson J.K."/>
            <person name="Kuees U."/>
            <person name="Hori C."/>
            <person name="Igarashi K."/>
            <person name="Samejima M."/>
            <person name="Held B.W."/>
            <person name="Barry K.W."/>
            <person name="LaButti K.M."/>
            <person name="Lapidus A."/>
            <person name="Lindquist E.A."/>
            <person name="Lucas S.M."/>
            <person name="Riley R."/>
            <person name="Salamov A.A."/>
            <person name="Hoffmeister D."/>
            <person name="Schwenk D."/>
            <person name="Hadar Y."/>
            <person name="Yarden O."/>
            <person name="de Vries R.P."/>
            <person name="Wiebenga A."/>
            <person name="Stenlid J."/>
            <person name="Eastwood D."/>
            <person name="Grigoriev I.V."/>
            <person name="Berka R.M."/>
            <person name="Blanchette R.A."/>
            <person name="Kersten P."/>
            <person name="Martinez A.T."/>
            <person name="Vicuna R."/>
            <person name="Cullen D."/>
        </authorList>
    </citation>
    <scope>NUCLEOTIDE SEQUENCE [LARGE SCALE GENOMIC DNA]</scope>
    <source>
        <strain evidence="4 5">B</strain>
    </source>
</reference>
<evidence type="ECO:0000313" key="4">
    <source>
        <dbReference type="EMBL" id="EMD36024.1"/>
    </source>
</evidence>
<dbReference type="Proteomes" id="UP000016930">
    <property type="component" value="Unassembled WGS sequence"/>
</dbReference>
<proteinExistence type="predicted"/>
<accession>M2PIP7</accession>
<evidence type="ECO:0000313" key="5">
    <source>
        <dbReference type="Proteomes" id="UP000016930"/>
    </source>
</evidence>
<feature type="domain" description="Alpha/beta hydrolase fold-3" evidence="3">
    <location>
        <begin position="94"/>
        <end position="308"/>
    </location>
</feature>
<protein>
    <recommendedName>
        <fullName evidence="3">Alpha/beta hydrolase fold-3 domain-containing protein</fullName>
    </recommendedName>
</protein>
<gene>
    <name evidence="4" type="ORF">CERSUDRAFT_115948</name>
</gene>
<dbReference type="STRING" id="914234.M2PIP7"/>
<sequence length="337" mass="37063">MPGREDLDIPDPEVANELDKMPGAGPVPTDIPSARIAFDNLIVVRARKAARPFLPHDSQYSVQDHRITVEGGEITVRCAIPTPAGPDDRTFPLMLWTHGGGFIFGPLDMDDLLLRTLCVELQIVVVNVDYRLAPEHPWPTGLNDAYTALKWAAEHTALLSADLSKGFLVTGSSAGANLATVMAHRALNDPFFEGQRVTGQLLQMPLTCHPEGYPERYMHELLSLETSGDPRLLAKAHMIETYKKYAGPATDPECSPLLYSSHIGLAPAYVQICGIDPVRDEGLLYERLFREDGVKTKLEVYPGVGHGFSIHAPESKSAKKFDKDFKEGLRWLLQGGT</sequence>
<dbReference type="AlphaFoldDB" id="M2PIP7"/>
<dbReference type="InterPro" id="IPR013094">
    <property type="entry name" value="AB_hydrolase_3"/>
</dbReference>